<gene>
    <name evidence="3" type="ORF">E4U43_006261</name>
</gene>
<feature type="region of interest" description="Disordered" evidence="1">
    <location>
        <begin position="541"/>
        <end position="568"/>
    </location>
</feature>
<dbReference type="OrthoDB" id="5345392at2759"/>
<dbReference type="GO" id="GO:0005802">
    <property type="term" value="C:trans-Golgi network"/>
    <property type="evidence" value="ECO:0007669"/>
    <property type="project" value="TreeGrafter"/>
</dbReference>
<reference evidence="3" key="1">
    <citation type="journal article" date="2020" name="bioRxiv">
        <title>Whole genome comparisons of ergot fungi reveals the divergence and evolution of species within the genus Claviceps are the result of varying mechanisms driving genome evolution and host range expansion.</title>
        <authorList>
            <person name="Wyka S.A."/>
            <person name="Mondo S.J."/>
            <person name="Liu M."/>
            <person name="Dettman J."/>
            <person name="Nalam V."/>
            <person name="Broders K.D."/>
        </authorList>
    </citation>
    <scope>NUCLEOTIDE SEQUENCE</scope>
    <source>
        <strain evidence="3">CCC 602</strain>
    </source>
</reference>
<dbReference type="GO" id="GO:0006891">
    <property type="term" value="P:intra-Golgi vesicle-mediated transport"/>
    <property type="evidence" value="ECO:0007669"/>
    <property type="project" value="InterPro"/>
</dbReference>
<evidence type="ECO:0000256" key="1">
    <source>
        <dbReference type="SAM" id="MobiDB-lite"/>
    </source>
</evidence>
<organism evidence="3 4">
    <name type="scientific">Claviceps pusilla</name>
    <dbReference type="NCBI Taxonomy" id="123648"/>
    <lineage>
        <taxon>Eukaryota</taxon>
        <taxon>Fungi</taxon>
        <taxon>Dikarya</taxon>
        <taxon>Ascomycota</taxon>
        <taxon>Pezizomycotina</taxon>
        <taxon>Sordariomycetes</taxon>
        <taxon>Hypocreomycetidae</taxon>
        <taxon>Hypocreales</taxon>
        <taxon>Clavicipitaceae</taxon>
        <taxon>Claviceps</taxon>
    </lineage>
</organism>
<feature type="compositionally biased region" description="Basic and acidic residues" evidence="1">
    <location>
        <begin position="30"/>
        <end position="41"/>
    </location>
</feature>
<sequence>MPGTDDTVPGDDVAKPVDDANNDNDVNDANDSHDTDAHDADVNDANIATSNISSDFIDQSYLTYVVPLRTNLDLDQAFKDADAGKSILDSLQQRDALYFDETVEVVLILKMPWSEADVLQAQIKRLVISLEAQIVNSSPERRDSQPAAEIIFKGHVDDVADPFIIVDQEESESEDASSQNVYAMWKLPVYLARPRMRPQHSAVIFSASASLKPQVMGESSTRGTGYLQSGVPSSFNLLEPFSSDPALGGVKPRLSALRVSRVSPVSRQQDLVAHLRALPQLRIPVYPIIHTRLRLSRPSSVPPQAALIAMLEIDLTHYAKCEILLDDVTLRTADGTILSLNNDDGDSSNSPMKLPMTCVAHDHITFLYHIKPHQREKPLKSFTGSLDIAISATAQVVPGICTPRLVMSWTTALEFTTPVNPNFNTMADSTGIQRAHKPSHLAIGSNTAAAASSTATVMPFKAPSALRSDAVPGPESSTAAPRNDKAAVLVPDLGITMSFTAPSHPIYPGDLFSWTVHVVNRSPEHSTRPPRKFALVALPKRRRTTTTTTTTTTDTRPAHPPATPSRRVGEAPIARAVLDTTALHALQKNSPLDTTEVICLSADTRVGPLAPGSCHVAELQFLALRAGIVGIEAVRVVDMGSQEHVDIRDLPTMMVESPTAC</sequence>
<comment type="caution">
    <text evidence="3">The sequence shown here is derived from an EMBL/GenBank/DDBJ whole genome shotgun (WGS) entry which is preliminary data.</text>
</comment>
<feature type="region of interest" description="Disordered" evidence="1">
    <location>
        <begin position="1"/>
        <end position="41"/>
    </location>
</feature>
<dbReference type="AlphaFoldDB" id="A0A9P7T2D3"/>
<dbReference type="Pfam" id="PF12735">
    <property type="entry name" value="IgD3_Trs65"/>
    <property type="match status" value="1"/>
</dbReference>
<dbReference type="PANTHER" id="PTHR28159:SF1">
    <property type="entry name" value="TRAFFICKING PROTEIN PARTICLE COMPLEX II-SPECIFIC SUBUNIT 65"/>
    <property type="match status" value="1"/>
</dbReference>
<dbReference type="InterPro" id="IPR055420">
    <property type="entry name" value="IgD3_Trs65"/>
</dbReference>
<proteinExistence type="predicted"/>
<dbReference type="InterPro" id="IPR024662">
    <property type="entry name" value="Trs65"/>
</dbReference>
<feature type="compositionally biased region" description="Low complexity" evidence="1">
    <location>
        <begin position="545"/>
        <end position="555"/>
    </location>
</feature>
<dbReference type="PANTHER" id="PTHR28159">
    <property type="entry name" value="TRAFFICKING PROTEIN PARTICLE COMPLEX II-SPECIFIC SUBUNIT 65"/>
    <property type="match status" value="1"/>
</dbReference>
<protein>
    <recommendedName>
        <fullName evidence="2">Trafficking protein particle complex II-specific subunit 65 IgD3 domain-containing protein</fullName>
    </recommendedName>
</protein>
<name>A0A9P7T2D3_9HYPO</name>
<dbReference type="Proteomes" id="UP000748025">
    <property type="component" value="Unassembled WGS sequence"/>
</dbReference>
<evidence type="ECO:0000313" key="3">
    <source>
        <dbReference type="EMBL" id="KAG6014685.1"/>
    </source>
</evidence>
<keyword evidence="4" id="KW-1185">Reference proteome</keyword>
<accession>A0A9P7T2D3</accession>
<dbReference type="GO" id="GO:1990071">
    <property type="term" value="C:TRAPPII protein complex"/>
    <property type="evidence" value="ECO:0007669"/>
    <property type="project" value="InterPro"/>
</dbReference>
<evidence type="ECO:0000313" key="4">
    <source>
        <dbReference type="Proteomes" id="UP000748025"/>
    </source>
</evidence>
<dbReference type="EMBL" id="SRPW01000430">
    <property type="protein sequence ID" value="KAG6014685.1"/>
    <property type="molecule type" value="Genomic_DNA"/>
</dbReference>
<evidence type="ECO:0000259" key="2">
    <source>
        <dbReference type="Pfam" id="PF12735"/>
    </source>
</evidence>
<feature type="domain" description="Trafficking protein particle complex II-specific subunit 65 IgD3" evidence="2">
    <location>
        <begin position="480"/>
        <end position="655"/>
    </location>
</feature>